<dbReference type="Pfam" id="PF22110">
    <property type="entry name" value="TFIIIA_zf-C2H2"/>
    <property type="match status" value="1"/>
</dbReference>
<dbReference type="PANTHER" id="PTHR46179:SF13">
    <property type="entry name" value="C2H2-TYPE DOMAIN-CONTAINING PROTEIN"/>
    <property type="match status" value="1"/>
</dbReference>
<dbReference type="AlphaFoldDB" id="A0A9W8GUF0"/>
<feature type="domain" description="C2H2-type" evidence="14">
    <location>
        <begin position="305"/>
        <end position="334"/>
    </location>
</feature>
<feature type="compositionally biased region" description="Basic residues" evidence="12">
    <location>
        <begin position="91"/>
        <end position="102"/>
    </location>
</feature>
<dbReference type="SMART" id="SM00355">
    <property type="entry name" value="ZnF_C2H2"/>
    <property type="match status" value="10"/>
</dbReference>
<keyword evidence="7" id="KW-0805">Transcription regulation</keyword>
<dbReference type="OrthoDB" id="427030at2759"/>
<dbReference type="InterPro" id="IPR000953">
    <property type="entry name" value="Chromo/chromo_shadow_dom"/>
</dbReference>
<dbReference type="InterPro" id="IPR054599">
    <property type="entry name" value="TFIIIA_Zfn-C2H2"/>
</dbReference>
<feature type="region of interest" description="Disordered" evidence="12">
    <location>
        <begin position="75"/>
        <end position="102"/>
    </location>
</feature>
<dbReference type="PROSITE" id="PS50013">
    <property type="entry name" value="CHROMO_2"/>
    <property type="match status" value="1"/>
</dbReference>
<dbReference type="PANTHER" id="PTHR46179">
    <property type="entry name" value="ZINC FINGER PROTEIN"/>
    <property type="match status" value="1"/>
</dbReference>
<dbReference type="FunFam" id="3.30.160.60:FF:000125">
    <property type="entry name" value="Putative zinc finger protein 143"/>
    <property type="match status" value="1"/>
</dbReference>
<evidence type="ECO:0000259" key="13">
    <source>
        <dbReference type="PROSITE" id="PS50013"/>
    </source>
</evidence>
<evidence type="ECO:0000313" key="16">
    <source>
        <dbReference type="Proteomes" id="UP001140011"/>
    </source>
</evidence>
<keyword evidence="8" id="KW-0238">DNA-binding</keyword>
<dbReference type="InterPro" id="IPR036236">
    <property type="entry name" value="Znf_C2H2_sf"/>
</dbReference>
<dbReference type="InterPro" id="IPR016197">
    <property type="entry name" value="Chromo-like_dom_sf"/>
</dbReference>
<dbReference type="GO" id="GO:0008270">
    <property type="term" value="F:zinc ion binding"/>
    <property type="evidence" value="ECO:0007669"/>
    <property type="project" value="UniProtKB-KW"/>
</dbReference>
<evidence type="ECO:0000256" key="2">
    <source>
        <dbReference type="ARBA" id="ARBA00022723"/>
    </source>
</evidence>
<dbReference type="SUPFAM" id="SSF54160">
    <property type="entry name" value="Chromo domain-like"/>
    <property type="match status" value="1"/>
</dbReference>
<evidence type="ECO:0000256" key="10">
    <source>
        <dbReference type="ARBA" id="ARBA00023242"/>
    </source>
</evidence>
<evidence type="ECO:0000313" key="15">
    <source>
        <dbReference type="EMBL" id="KAJ2753172.1"/>
    </source>
</evidence>
<dbReference type="GO" id="GO:0003723">
    <property type="term" value="F:RNA binding"/>
    <property type="evidence" value="ECO:0007669"/>
    <property type="project" value="UniProtKB-KW"/>
</dbReference>
<keyword evidence="9" id="KW-0804">Transcription</keyword>
<keyword evidence="10" id="KW-0539">Nucleus</keyword>
<feature type="domain" description="C2H2-type" evidence="14">
    <location>
        <begin position="452"/>
        <end position="479"/>
    </location>
</feature>
<dbReference type="InterPro" id="IPR051061">
    <property type="entry name" value="Zinc_finger_trans_reg"/>
</dbReference>
<comment type="subcellular location">
    <subcellularLocation>
        <location evidence="1">Nucleus</location>
    </subcellularLocation>
</comment>
<evidence type="ECO:0000256" key="3">
    <source>
        <dbReference type="ARBA" id="ARBA00022737"/>
    </source>
</evidence>
<feature type="domain" description="C2H2-type" evidence="14">
    <location>
        <begin position="335"/>
        <end position="362"/>
    </location>
</feature>
<dbReference type="GO" id="GO:0005634">
    <property type="term" value="C:nucleus"/>
    <property type="evidence" value="ECO:0007669"/>
    <property type="project" value="UniProtKB-SubCell"/>
</dbReference>
<dbReference type="InterPro" id="IPR023780">
    <property type="entry name" value="Chromo_domain"/>
</dbReference>
<evidence type="ECO:0000256" key="5">
    <source>
        <dbReference type="ARBA" id="ARBA00022833"/>
    </source>
</evidence>
<dbReference type="FunFam" id="3.30.160.60:FF:001009">
    <property type="entry name" value="Zinc finger protein 26"/>
    <property type="match status" value="1"/>
</dbReference>
<dbReference type="InterPro" id="IPR013087">
    <property type="entry name" value="Znf_C2H2_type"/>
</dbReference>
<feature type="domain" description="C2H2-type" evidence="14">
    <location>
        <begin position="277"/>
        <end position="304"/>
    </location>
</feature>
<keyword evidence="6" id="KW-0694">RNA-binding</keyword>
<dbReference type="Pfam" id="PF00385">
    <property type="entry name" value="Chromo"/>
    <property type="match status" value="1"/>
</dbReference>
<protein>
    <submittedName>
        <fullName evidence="15">Strongly-conserved Zn-finger binding protein (TFIIIA)</fullName>
    </submittedName>
</protein>
<dbReference type="CDD" id="cd00024">
    <property type="entry name" value="CD_CSD"/>
    <property type="match status" value="1"/>
</dbReference>
<dbReference type="PROSITE" id="PS00028">
    <property type="entry name" value="ZINC_FINGER_C2H2_1"/>
    <property type="match status" value="10"/>
</dbReference>
<accession>A0A9W8GUF0</accession>
<feature type="domain" description="C2H2-type" evidence="14">
    <location>
        <begin position="393"/>
        <end position="420"/>
    </location>
</feature>
<dbReference type="SMART" id="SM00298">
    <property type="entry name" value="CHROMO"/>
    <property type="match status" value="1"/>
</dbReference>
<evidence type="ECO:0000256" key="4">
    <source>
        <dbReference type="ARBA" id="ARBA00022771"/>
    </source>
</evidence>
<dbReference type="FunFam" id="3.30.160.60:FF:002343">
    <property type="entry name" value="Zinc finger protein 33A"/>
    <property type="match status" value="1"/>
</dbReference>
<dbReference type="GO" id="GO:0006357">
    <property type="term" value="P:regulation of transcription by RNA polymerase II"/>
    <property type="evidence" value="ECO:0007669"/>
    <property type="project" value="TreeGrafter"/>
</dbReference>
<dbReference type="Proteomes" id="UP001140011">
    <property type="component" value="Unassembled WGS sequence"/>
</dbReference>
<keyword evidence="4 11" id="KW-0863">Zinc-finger</keyword>
<keyword evidence="3" id="KW-0677">Repeat</keyword>
<feature type="compositionally biased region" description="Acidic residues" evidence="12">
    <location>
        <begin position="75"/>
        <end position="85"/>
    </location>
</feature>
<sequence>MAMALDEVDLILKHRFADKACEYLVQWSGDLARTWEPSSNLTECQTLLRSYWREFSSSARNFEFLTPSFTLVEEQVSEEDEEEEGGESKPVPKKRTVVTKRRPARAAEDKIAVAKRVQMNKQLVGARTRAGASSSSTKPPPPTAKRSVAMNFDDNFDDTEPPVVLVETAGVCRAGPGRQLLTFVCVKLVGDMEEAVRTGRPLEDSDEEAQRKRPRAATCSAESYGLLTPLDTPADHSDSAAISAELKRRIEACRLQAPEVTTPASPAGTTSSRPKNYVCPECNKAFTRPCRLDEHERTHTGSRPFVCMYPGCTKAYMRDSHLSAHSRSHDPNRKYQCPHCDKGFNLNQHLKRHLETHLVLKPHKCTFEGCTEAFAKRNQLHLHMCKHTNENPYACDECESSFKHPSQLKRHKRTHCGDTRYVCGAEGCLAKFTKWSELQAHKRDDHTKTEVHTCEFCQATFKRRHGLTLHLLRHDPDRSVYPCTIDGCTRFYLDKNALRAHTMTVHAEEARFKCTHEGCDKTYAYAKSLRNHVSKVHEAPPPATEDVTTVPRISRREAKRQPTELEVASGMAYADPEVSGRLMQCTVSGCLFRFKRQAELDLHLAAIHNDTTYLNS</sequence>
<comment type="caution">
    <text evidence="15">The sequence shown here is derived from an EMBL/GenBank/DDBJ whole genome shotgun (WGS) entry which is preliminary data.</text>
</comment>
<feature type="region of interest" description="Disordered" evidence="12">
    <location>
        <begin position="196"/>
        <end position="217"/>
    </location>
</feature>
<evidence type="ECO:0000259" key="14">
    <source>
        <dbReference type="PROSITE" id="PS50157"/>
    </source>
</evidence>
<proteinExistence type="predicted"/>
<dbReference type="Gene3D" id="2.40.50.40">
    <property type="match status" value="1"/>
</dbReference>
<feature type="compositionally biased region" description="Low complexity" evidence="12">
    <location>
        <begin position="125"/>
        <end position="137"/>
    </location>
</feature>
<feature type="region of interest" description="Disordered" evidence="12">
    <location>
        <begin position="124"/>
        <end position="149"/>
    </location>
</feature>
<dbReference type="PROSITE" id="PS50157">
    <property type="entry name" value="ZINC_FINGER_C2H2_2"/>
    <property type="match status" value="9"/>
</dbReference>
<dbReference type="Pfam" id="PF00096">
    <property type="entry name" value="zf-C2H2"/>
    <property type="match status" value="1"/>
</dbReference>
<evidence type="ECO:0000256" key="11">
    <source>
        <dbReference type="PROSITE-ProRule" id="PRU00042"/>
    </source>
</evidence>
<organism evidence="15 16">
    <name type="scientific">Coemansia pectinata</name>
    <dbReference type="NCBI Taxonomy" id="1052879"/>
    <lineage>
        <taxon>Eukaryota</taxon>
        <taxon>Fungi</taxon>
        <taxon>Fungi incertae sedis</taxon>
        <taxon>Zoopagomycota</taxon>
        <taxon>Kickxellomycotina</taxon>
        <taxon>Kickxellomycetes</taxon>
        <taxon>Kickxellales</taxon>
        <taxon>Kickxellaceae</taxon>
        <taxon>Coemansia</taxon>
    </lineage>
</organism>
<dbReference type="GO" id="GO:0003677">
    <property type="term" value="F:DNA binding"/>
    <property type="evidence" value="ECO:0007669"/>
    <property type="project" value="UniProtKB-KW"/>
</dbReference>
<keyword evidence="5" id="KW-0862">Zinc</keyword>
<keyword evidence="2" id="KW-0479">Metal-binding</keyword>
<feature type="domain" description="Chromo" evidence="13">
    <location>
        <begin position="6"/>
        <end position="63"/>
    </location>
</feature>
<feature type="domain" description="C2H2-type" evidence="14">
    <location>
        <begin position="363"/>
        <end position="392"/>
    </location>
</feature>
<feature type="domain" description="C2H2-type" evidence="14">
    <location>
        <begin position="421"/>
        <end position="451"/>
    </location>
</feature>
<evidence type="ECO:0000256" key="6">
    <source>
        <dbReference type="ARBA" id="ARBA00022884"/>
    </source>
</evidence>
<reference evidence="15" key="1">
    <citation type="submission" date="2022-07" db="EMBL/GenBank/DDBJ databases">
        <title>Phylogenomic reconstructions and comparative analyses of Kickxellomycotina fungi.</title>
        <authorList>
            <person name="Reynolds N.K."/>
            <person name="Stajich J.E."/>
            <person name="Barry K."/>
            <person name="Grigoriev I.V."/>
            <person name="Crous P."/>
            <person name="Smith M.E."/>
        </authorList>
    </citation>
    <scope>NUCLEOTIDE SEQUENCE</scope>
    <source>
        <strain evidence="15">BCRC 34297</strain>
    </source>
</reference>
<gene>
    <name evidence="15" type="primary">PZF1</name>
    <name evidence="15" type="ORF">GGI19_003320</name>
</gene>
<evidence type="ECO:0000256" key="7">
    <source>
        <dbReference type="ARBA" id="ARBA00023015"/>
    </source>
</evidence>
<feature type="domain" description="C2H2-type" evidence="14">
    <location>
        <begin position="481"/>
        <end position="511"/>
    </location>
</feature>
<evidence type="ECO:0000256" key="1">
    <source>
        <dbReference type="ARBA" id="ARBA00004123"/>
    </source>
</evidence>
<keyword evidence="16" id="KW-1185">Reference proteome</keyword>
<dbReference type="Pfam" id="PF13894">
    <property type="entry name" value="zf-C2H2_4"/>
    <property type="match status" value="1"/>
</dbReference>
<evidence type="ECO:0000256" key="12">
    <source>
        <dbReference type="SAM" id="MobiDB-lite"/>
    </source>
</evidence>
<dbReference type="Gene3D" id="3.30.160.60">
    <property type="entry name" value="Classic Zinc Finger"/>
    <property type="match status" value="7"/>
</dbReference>
<feature type="domain" description="C2H2-type" evidence="14">
    <location>
        <begin position="512"/>
        <end position="542"/>
    </location>
</feature>
<evidence type="ECO:0000256" key="8">
    <source>
        <dbReference type="ARBA" id="ARBA00023125"/>
    </source>
</evidence>
<dbReference type="EMBL" id="JANBUH010000213">
    <property type="protein sequence ID" value="KAJ2753172.1"/>
    <property type="molecule type" value="Genomic_DNA"/>
</dbReference>
<dbReference type="SUPFAM" id="SSF57667">
    <property type="entry name" value="beta-beta-alpha zinc fingers"/>
    <property type="match status" value="5"/>
</dbReference>
<evidence type="ECO:0000256" key="9">
    <source>
        <dbReference type="ARBA" id="ARBA00023163"/>
    </source>
</evidence>
<name>A0A9W8GUF0_9FUNG</name>
<feature type="compositionally biased region" description="Basic and acidic residues" evidence="12">
    <location>
        <begin position="196"/>
        <end position="211"/>
    </location>
</feature>